<reference evidence="3 4" key="1">
    <citation type="submission" date="2015-09" db="EMBL/GenBank/DDBJ databases">
        <title>A metagenomics-based metabolic model of nitrate-dependent anaerobic oxidation of methane by Methanoperedens-like archaea.</title>
        <authorList>
            <person name="Arshad A."/>
            <person name="Speth D.R."/>
            <person name="De Graaf R.M."/>
            <person name="Op Den Camp H.J."/>
            <person name="Jetten M.S."/>
            <person name="Welte C.U."/>
        </authorList>
    </citation>
    <scope>NUCLEOTIDE SEQUENCE [LARGE SCALE GENOMIC DNA]</scope>
</reference>
<evidence type="ECO:0000259" key="2">
    <source>
        <dbReference type="PROSITE" id="PS51819"/>
    </source>
</evidence>
<keyword evidence="3" id="KW-0456">Lyase</keyword>
<dbReference type="AlphaFoldDB" id="A0A0P8AHW4"/>
<name>A0A0P8AHW4_9EURY</name>
<evidence type="ECO:0000313" key="3">
    <source>
        <dbReference type="EMBL" id="KPQ44039.1"/>
    </source>
</evidence>
<dbReference type="Pfam" id="PF00903">
    <property type="entry name" value="Glyoxalase"/>
    <property type="match status" value="1"/>
</dbReference>
<gene>
    <name evidence="3" type="ORF">MPEBLZ_01376</name>
</gene>
<protein>
    <submittedName>
        <fullName evidence="3">Putative lyase</fullName>
    </submittedName>
</protein>
<evidence type="ECO:0000256" key="1">
    <source>
        <dbReference type="ARBA" id="ARBA00022723"/>
    </source>
</evidence>
<dbReference type="GO" id="GO:0016829">
    <property type="term" value="F:lyase activity"/>
    <property type="evidence" value="ECO:0007669"/>
    <property type="project" value="UniProtKB-KW"/>
</dbReference>
<dbReference type="InterPro" id="IPR037523">
    <property type="entry name" value="VOC_core"/>
</dbReference>
<dbReference type="EMBL" id="LKCM01000115">
    <property type="protein sequence ID" value="KPQ44039.1"/>
    <property type="molecule type" value="Genomic_DNA"/>
</dbReference>
<accession>A0A0P8AHW4</accession>
<dbReference type="Gene3D" id="3.10.180.10">
    <property type="entry name" value="2,3-Dihydroxybiphenyl 1,2-Dioxygenase, domain 1"/>
    <property type="match status" value="1"/>
</dbReference>
<dbReference type="PANTHER" id="PTHR43048">
    <property type="entry name" value="METHYLMALONYL-COA EPIMERASE"/>
    <property type="match status" value="1"/>
</dbReference>
<comment type="caution">
    <text evidence="3">The sequence shown here is derived from an EMBL/GenBank/DDBJ whole genome shotgun (WGS) entry which is preliminary data.</text>
</comment>
<dbReference type="InterPro" id="IPR029068">
    <property type="entry name" value="Glyas_Bleomycin-R_OHBP_Dase"/>
</dbReference>
<keyword evidence="1" id="KW-0479">Metal-binding</keyword>
<dbReference type="PANTHER" id="PTHR43048:SF5">
    <property type="entry name" value="BLR5325 PROTEIN"/>
    <property type="match status" value="1"/>
</dbReference>
<dbReference type="Proteomes" id="UP000050360">
    <property type="component" value="Unassembled WGS sequence"/>
</dbReference>
<dbReference type="GO" id="GO:0046491">
    <property type="term" value="P:L-methylmalonyl-CoA metabolic process"/>
    <property type="evidence" value="ECO:0007669"/>
    <property type="project" value="TreeGrafter"/>
</dbReference>
<dbReference type="GO" id="GO:0046872">
    <property type="term" value="F:metal ion binding"/>
    <property type="evidence" value="ECO:0007669"/>
    <property type="project" value="UniProtKB-KW"/>
</dbReference>
<dbReference type="GO" id="GO:0004493">
    <property type="term" value="F:methylmalonyl-CoA epimerase activity"/>
    <property type="evidence" value="ECO:0007669"/>
    <property type="project" value="TreeGrafter"/>
</dbReference>
<sequence>MKVHRIDHVGIVVNDLPAAKAFFLDLGLEVLGETEVKGEWVERVIGLNDVRDTVVMLGMPDGEANIELVKFYMPSDEKGIQYPLANTLGIRHIAFVVEDIEAVVAKLKKKGAELFGEIQNYENVYKLCYVRGPEGIILELAEKIK</sequence>
<dbReference type="CDD" id="cd08353">
    <property type="entry name" value="VOC_like"/>
    <property type="match status" value="1"/>
</dbReference>
<evidence type="ECO:0000313" key="4">
    <source>
        <dbReference type="Proteomes" id="UP000050360"/>
    </source>
</evidence>
<dbReference type="SUPFAM" id="SSF54593">
    <property type="entry name" value="Glyoxalase/Bleomycin resistance protein/Dihydroxybiphenyl dioxygenase"/>
    <property type="match status" value="1"/>
</dbReference>
<feature type="domain" description="VOC" evidence="2">
    <location>
        <begin position="5"/>
        <end position="143"/>
    </location>
</feature>
<dbReference type="PATRIC" id="fig|1719120.3.peg.1482"/>
<organism evidence="3 4">
    <name type="scientific">Candidatus Methanoperedens nitratireducens</name>
    <dbReference type="NCBI Taxonomy" id="1392998"/>
    <lineage>
        <taxon>Archaea</taxon>
        <taxon>Methanobacteriati</taxon>
        <taxon>Methanobacteriota</taxon>
        <taxon>Stenosarchaea group</taxon>
        <taxon>Methanomicrobia</taxon>
        <taxon>Methanosarcinales</taxon>
        <taxon>ANME-2 cluster</taxon>
        <taxon>Candidatus Methanoperedentaceae</taxon>
        <taxon>Candidatus Methanoperedens</taxon>
    </lineage>
</organism>
<dbReference type="InterPro" id="IPR051785">
    <property type="entry name" value="MMCE/EMCE_epimerase"/>
</dbReference>
<dbReference type="InterPro" id="IPR004360">
    <property type="entry name" value="Glyas_Fos-R_dOase_dom"/>
</dbReference>
<dbReference type="PROSITE" id="PS51819">
    <property type="entry name" value="VOC"/>
    <property type="match status" value="1"/>
</dbReference>
<proteinExistence type="predicted"/>